<comment type="caution">
    <text evidence="2">The sequence shown here is derived from an EMBL/GenBank/DDBJ whole genome shotgun (WGS) entry which is preliminary data.</text>
</comment>
<evidence type="ECO:0000256" key="1">
    <source>
        <dbReference type="SAM" id="Phobius"/>
    </source>
</evidence>
<evidence type="ECO:0000313" key="2">
    <source>
        <dbReference type="EMBL" id="GAA3760972.1"/>
    </source>
</evidence>
<keyword evidence="1" id="KW-1133">Transmembrane helix</keyword>
<accession>A0ABP7GCA4</accession>
<evidence type="ECO:0000313" key="3">
    <source>
        <dbReference type="Proteomes" id="UP001500540"/>
    </source>
</evidence>
<protein>
    <recommendedName>
        <fullName evidence="4">DUF3618 domain-containing protein</fullName>
    </recommendedName>
</protein>
<keyword evidence="3" id="KW-1185">Reference proteome</keyword>
<dbReference type="EMBL" id="BAABAF010000004">
    <property type="protein sequence ID" value="GAA3760972.1"/>
    <property type="molecule type" value="Genomic_DNA"/>
</dbReference>
<keyword evidence="1" id="KW-0472">Membrane</keyword>
<name>A0ABP7GCA4_9MICO</name>
<evidence type="ECO:0008006" key="4">
    <source>
        <dbReference type="Google" id="ProtNLM"/>
    </source>
</evidence>
<keyword evidence="1" id="KW-0812">Transmembrane</keyword>
<feature type="transmembrane region" description="Helical" evidence="1">
    <location>
        <begin position="59"/>
        <end position="79"/>
    </location>
</feature>
<sequence length="86" mass="9680">MSWQNEVERPWIGMTDESMTDVEQARADLAEDVIALKTKLHRAARLRHRLIPVVGTVRIRRIAIAAAVAIGAVVLVRALERSRARQ</sequence>
<reference evidence="3" key="1">
    <citation type="journal article" date="2019" name="Int. J. Syst. Evol. Microbiol.">
        <title>The Global Catalogue of Microorganisms (GCM) 10K type strain sequencing project: providing services to taxonomists for standard genome sequencing and annotation.</title>
        <authorList>
            <consortium name="The Broad Institute Genomics Platform"/>
            <consortium name="The Broad Institute Genome Sequencing Center for Infectious Disease"/>
            <person name="Wu L."/>
            <person name="Ma J."/>
        </authorList>
    </citation>
    <scope>NUCLEOTIDE SEQUENCE [LARGE SCALE GENOMIC DNA]</scope>
    <source>
        <strain evidence="3">JCM 16950</strain>
    </source>
</reference>
<dbReference type="RefSeq" id="WP_344781558.1">
    <property type="nucleotide sequence ID" value="NZ_BAABAF010000004.1"/>
</dbReference>
<organism evidence="2 3">
    <name type="scientific">Microbacterium kribbense</name>
    <dbReference type="NCBI Taxonomy" id="433645"/>
    <lineage>
        <taxon>Bacteria</taxon>
        <taxon>Bacillati</taxon>
        <taxon>Actinomycetota</taxon>
        <taxon>Actinomycetes</taxon>
        <taxon>Micrococcales</taxon>
        <taxon>Microbacteriaceae</taxon>
        <taxon>Microbacterium</taxon>
    </lineage>
</organism>
<gene>
    <name evidence="2" type="ORF">GCM10022240_11920</name>
</gene>
<dbReference type="Proteomes" id="UP001500540">
    <property type="component" value="Unassembled WGS sequence"/>
</dbReference>
<proteinExistence type="predicted"/>